<keyword evidence="11" id="KW-1185">Reference proteome</keyword>
<evidence type="ECO:0000256" key="7">
    <source>
        <dbReference type="ARBA" id="ARBA00023014"/>
    </source>
</evidence>
<keyword evidence="2" id="KW-0813">Transport</keyword>
<dbReference type="PANTHER" id="PTHR43177">
    <property type="entry name" value="PROTEIN NRFC"/>
    <property type="match status" value="1"/>
</dbReference>
<dbReference type="InterPro" id="IPR017896">
    <property type="entry name" value="4Fe4S_Fe-S-bd"/>
</dbReference>
<reference evidence="10 11" key="1">
    <citation type="submission" date="2020-04" db="EMBL/GenBank/DDBJ databases">
        <title>Azohydromonas sp. isolated from soil.</title>
        <authorList>
            <person name="Dahal R.H."/>
        </authorList>
    </citation>
    <scope>NUCLEOTIDE SEQUENCE [LARGE SCALE GENOMIC DNA]</scope>
    <source>
        <strain evidence="10 11">G-1-1-14</strain>
    </source>
</reference>
<comment type="cofactor">
    <cofactor evidence="1">
        <name>[4Fe-4S] cluster</name>
        <dbReference type="ChEBI" id="CHEBI:49883"/>
    </cofactor>
</comment>
<organism evidence="10 11">
    <name type="scientific">Azohydromonas caseinilytica</name>
    <dbReference type="NCBI Taxonomy" id="2728836"/>
    <lineage>
        <taxon>Bacteria</taxon>
        <taxon>Pseudomonadati</taxon>
        <taxon>Pseudomonadota</taxon>
        <taxon>Betaproteobacteria</taxon>
        <taxon>Burkholderiales</taxon>
        <taxon>Sphaerotilaceae</taxon>
        <taxon>Azohydromonas</taxon>
    </lineage>
</organism>
<dbReference type="PROSITE" id="PS00198">
    <property type="entry name" value="4FE4S_FER_1"/>
    <property type="match status" value="1"/>
</dbReference>
<dbReference type="InterPro" id="IPR000813">
    <property type="entry name" value="7Fe_ferredoxin"/>
</dbReference>
<sequence length="265" mass="28035">MKFICDTERCIDCNGCVTACKNEHETPWGVNRRRVVTIGDGAPGEHYMSVACMHCTNAPCMAVCPVDCFYHTADGVVLHDKDLCIGCGYCSLACPFGAPQFPSTGAFNHRGKMDKCTFCNGGPQPDASEAEFQQYGRNRIAEGKLPLCAEMCGTKALLGGDANIIALIYKQRVDTRGYGPELWGWDIAYDRGARQAPAKAAPPAGSGNAGTDANGNGHDNGAPAAGQPATKGPDGVIHDNSATGQGPRTNQLPGSFQNNPRRLPT</sequence>
<evidence type="ECO:0000256" key="1">
    <source>
        <dbReference type="ARBA" id="ARBA00001966"/>
    </source>
</evidence>
<keyword evidence="7" id="KW-0411">Iron-sulfur</keyword>
<dbReference type="PANTHER" id="PTHR43177:SF3">
    <property type="entry name" value="PROTEIN NRFC HOMOLOG"/>
    <property type="match status" value="1"/>
</dbReference>
<keyword evidence="5" id="KW-0249">Electron transport</keyword>
<feature type="domain" description="4Fe-4S ferredoxin-type" evidence="9">
    <location>
        <begin position="75"/>
        <end position="104"/>
    </location>
</feature>
<feature type="domain" description="4Fe-4S ferredoxin-type" evidence="9">
    <location>
        <begin position="1"/>
        <end position="30"/>
    </location>
</feature>
<keyword evidence="6" id="KW-0408">Iron</keyword>
<evidence type="ECO:0000256" key="4">
    <source>
        <dbReference type="ARBA" id="ARBA00022723"/>
    </source>
</evidence>
<evidence type="ECO:0000256" key="3">
    <source>
        <dbReference type="ARBA" id="ARBA00022485"/>
    </source>
</evidence>
<evidence type="ECO:0000256" key="6">
    <source>
        <dbReference type="ARBA" id="ARBA00023004"/>
    </source>
</evidence>
<dbReference type="PROSITE" id="PS51379">
    <property type="entry name" value="4FE4S_FER_2"/>
    <property type="match status" value="2"/>
</dbReference>
<evidence type="ECO:0000259" key="9">
    <source>
        <dbReference type="PROSITE" id="PS51379"/>
    </source>
</evidence>
<dbReference type="AlphaFoldDB" id="A0A848FC67"/>
<dbReference type="GO" id="GO:0009055">
    <property type="term" value="F:electron transfer activity"/>
    <property type="evidence" value="ECO:0007669"/>
    <property type="project" value="InterPro"/>
</dbReference>
<evidence type="ECO:0000313" key="10">
    <source>
        <dbReference type="EMBL" id="NML15903.1"/>
    </source>
</evidence>
<feature type="region of interest" description="Disordered" evidence="8">
    <location>
        <begin position="196"/>
        <end position="265"/>
    </location>
</feature>
<evidence type="ECO:0000313" key="11">
    <source>
        <dbReference type="Proteomes" id="UP000574067"/>
    </source>
</evidence>
<dbReference type="NCBIfam" id="NF038355">
    <property type="entry name" value="FDH3_beta"/>
    <property type="match status" value="1"/>
</dbReference>
<dbReference type="PRINTS" id="PR00354">
    <property type="entry name" value="7FE8SFRDOXIN"/>
</dbReference>
<dbReference type="SUPFAM" id="SSF54862">
    <property type="entry name" value="4Fe-4S ferredoxins"/>
    <property type="match status" value="1"/>
</dbReference>
<proteinExistence type="predicted"/>
<dbReference type="GO" id="GO:0046872">
    <property type="term" value="F:metal ion binding"/>
    <property type="evidence" value="ECO:0007669"/>
    <property type="project" value="UniProtKB-KW"/>
</dbReference>
<gene>
    <name evidence="10" type="ORF">HHL10_13060</name>
</gene>
<evidence type="ECO:0000256" key="2">
    <source>
        <dbReference type="ARBA" id="ARBA00022448"/>
    </source>
</evidence>
<dbReference type="EMBL" id="JABBFW010000007">
    <property type="protein sequence ID" value="NML15903.1"/>
    <property type="molecule type" value="Genomic_DNA"/>
</dbReference>
<feature type="compositionally biased region" description="Low complexity" evidence="8">
    <location>
        <begin position="196"/>
        <end position="210"/>
    </location>
</feature>
<keyword evidence="4" id="KW-0479">Metal-binding</keyword>
<dbReference type="Gene3D" id="3.30.70.20">
    <property type="match status" value="2"/>
</dbReference>
<dbReference type="Pfam" id="PF13247">
    <property type="entry name" value="Fer4_11"/>
    <property type="match status" value="1"/>
</dbReference>
<name>A0A848FC67_9BURK</name>
<dbReference type="InterPro" id="IPR017900">
    <property type="entry name" value="4Fe4S_Fe_S_CS"/>
</dbReference>
<feature type="compositionally biased region" description="Polar residues" evidence="8">
    <location>
        <begin position="240"/>
        <end position="265"/>
    </location>
</feature>
<evidence type="ECO:0000256" key="5">
    <source>
        <dbReference type="ARBA" id="ARBA00022982"/>
    </source>
</evidence>
<accession>A0A848FC67</accession>
<dbReference type="Proteomes" id="UP000574067">
    <property type="component" value="Unassembled WGS sequence"/>
</dbReference>
<keyword evidence="3" id="KW-0004">4Fe-4S</keyword>
<comment type="caution">
    <text evidence="10">The sequence shown here is derived from an EMBL/GenBank/DDBJ whole genome shotgun (WGS) entry which is preliminary data.</text>
</comment>
<dbReference type="GO" id="GO:0051539">
    <property type="term" value="F:4 iron, 4 sulfur cluster binding"/>
    <property type="evidence" value="ECO:0007669"/>
    <property type="project" value="UniProtKB-KW"/>
</dbReference>
<protein>
    <submittedName>
        <fullName evidence="10">4Fe-4S dicluster domain-containing protein</fullName>
    </submittedName>
</protein>
<dbReference type="InterPro" id="IPR050954">
    <property type="entry name" value="ET_IronSulfur_Cluster-Binding"/>
</dbReference>
<dbReference type="CDD" id="cd16371">
    <property type="entry name" value="DMSOR_beta_like"/>
    <property type="match status" value="1"/>
</dbReference>
<evidence type="ECO:0000256" key="8">
    <source>
        <dbReference type="SAM" id="MobiDB-lite"/>
    </source>
</evidence>